<evidence type="ECO:0000259" key="8">
    <source>
        <dbReference type="PROSITE" id="PS50928"/>
    </source>
</evidence>
<reference evidence="9 10" key="1">
    <citation type="submission" date="2020-08" db="EMBL/GenBank/DDBJ databases">
        <title>Cohnella phylogeny.</title>
        <authorList>
            <person name="Dunlap C."/>
        </authorList>
    </citation>
    <scope>NUCLEOTIDE SEQUENCE [LARGE SCALE GENOMIC DNA]</scope>
    <source>
        <strain evidence="9 10">DSM 28246</strain>
    </source>
</reference>
<evidence type="ECO:0000256" key="3">
    <source>
        <dbReference type="ARBA" id="ARBA00022475"/>
    </source>
</evidence>
<keyword evidence="10" id="KW-1185">Reference proteome</keyword>
<comment type="subcellular location">
    <subcellularLocation>
        <location evidence="1 7">Cell membrane</location>
        <topology evidence="1 7">Multi-pass membrane protein</topology>
    </subcellularLocation>
</comment>
<dbReference type="Gene3D" id="1.10.3720.10">
    <property type="entry name" value="MetI-like"/>
    <property type="match status" value="1"/>
</dbReference>
<dbReference type="InterPro" id="IPR051393">
    <property type="entry name" value="ABC_transporter_permease"/>
</dbReference>
<dbReference type="CDD" id="cd06261">
    <property type="entry name" value="TM_PBP2"/>
    <property type="match status" value="1"/>
</dbReference>
<feature type="transmembrane region" description="Helical" evidence="7">
    <location>
        <begin position="275"/>
        <end position="296"/>
    </location>
</feature>
<gene>
    <name evidence="9" type="ORF">H7C19_12215</name>
</gene>
<evidence type="ECO:0000256" key="4">
    <source>
        <dbReference type="ARBA" id="ARBA00022692"/>
    </source>
</evidence>
<proteinExistence type="inferred from homology"/>
<feature type="transmembrane region" description="Helical" evidence="7">
    <location>
        <begin position="119"/>
        <end position="138"/>
    </location>
</feature>
<evidence type="ECO:0000313" key="10">
    <source>
        <dbReference type="Proteomes" id="UP000547209"/>
    </source>
</evidence>
<dbReference type="GO" id="GO:0005886">
    <property type="term" value="C:plasma membrane"/>
    <property type="evidence" value="ECO:0007669"/>
    <property type="project" value="UniProtKB-SubCell"/>
</dbReference>
<dbReference type="Pfam" id="PF00528">
    <property type="entry name" value="BPD_transp_1"/>
    <property type="match status" value="1"/>
</dbReference>
<dbReference type="Proteomes" id="UP000547209">
    <property type="component" value="Unassembled WGS sequence"/>
</dbReference>
<evidence type="ECO:0000256" key="2">
    <source>
        <dbReference type="ARBA" id="ARBA00022448"/>
    </source>
</evidence>
<comment type="similarity">
    <text evidence="7">Belongs to the binding-protein-dependent transport system permease family.</text>
</comment>
<protein>
    <submittedName>
        <fullName evidence="9">Sugar ABC transporter permease</fullName>
    </submittedName>
</protein>
<dbReference type="PANTHER" id="PTHR30193">
    <property type="entry name" value="ABC TRANSPORTER PERMEASE PROTEIN"/>
    <property type="match status" value="1"/>
</dbReference>
<dbReference type="InterPro" id="IPR000515">
    <property type="entry name" value="MetI-like"/>
</dbReference>
<keyword evidence="4 7" id="KW-0812">Transmembrane</keyword>
<dbReference type="PROSITE" id="PS50928">
    <property type="entry name" value="ABC_TM1"/>
    <property type="match status" value="1"/>
</dbReference>
<dbReference type="SUPFAM" id="SSF161098">
    <property type="entry name" value="MetI-like"/>
    <property type="match status" value="1"/>
</dbReference>
<feature type="transmembrane region" description="Helical" evidence="7">
    <location>
        <begin position="216"/>
        <end position="244"/>
    </location>
</feature>
<keyword evidence="3" id="KW-1003">Cell membrane</keyword>
<feature type="transmembrane region" description="Helical" evidence="7">
    <location>
        <begin position="170"/>
        <end position="195"/>
    </location>
</feature>
<keyword evidence="5 7" id="KW-1133">Transmembrane helix</keyword>
<keyword evidence="2 7" id="KW-0813">Transport</keyword>
<dbReference type="PANTHER" id="PTHR30193:SF41">
    <property type="entry name" value="DIACETYLCHITOBIOSE UPTAKE SYSTEM PERMEASE PROTEIN NGCF"/>
    <property type="match status" value="1"/>
</dbReference>
<sequence>MGGGGKSGFRNKSKVQRSIFIAVMLAWPLLYFAVFGIYLQVQTVLYSFQRWNYVSGTQVWVGLDNYRQAVKELIGGSYWRTGMTNALLFIPVNYALIALSILVAVILSRKFPFASFYRIVYFFPTILSVVVLTMVYQFSLHPTNGIVNGLLGFLGLEDWQRSWLGERQTAFPAVIVYCLWAGIGFYNVMFTGALQRIPGEYYEVGKLEGITFWKELFSVVLPTIWPTISTFIILGTSGAFLVYLQPLLLTNGGPNHSSTTAALEMFQAVLGAGNYGMAATFGILFAVIGSLVTYIVKRVVDRVDTADY</sequence>
<feature type="transmembrane region" description="Helical" evidence="7">
    <location>
        <begin position="20"/>
        <end position="41"/>
    </location>
</feature>
<dbReference type="GO" id="GO:0055085">
    <property type="term" value="P:transmembrane transport"/>
    <property type="evidence" value="ECO:0007669"/>
    <property type="project" value="InterPro"/>
</dbReference>
<evidence type="ECO:0000313" key="9">
    <source>
        <dbReference type="EMBL" id="MBB6671445.1"/>
    </source>
</evidence>
<dbReference type="AlphaFoldDB" id="A0A7X0RS72"/>
<name>A0A7X0RS72_9BACL</name>
<feature type="transmembrane region" description="Helical" evidence="7">
    <location>
        <begin position="86"/>
        <end position="107"/>
    </location>
</feature>
<feature type="domain" description="ABC transmembrane type-1" evidence="8">
    <location>
        <begin position="82"/>
        <end position="296"/>
    </location>
</feature>
<accession>A0A7X0RS72</accession>
<evidence type="ECO:0000256" key="1">
    <source>
        <dbReference type="ARBA" id="ARBA00004651"/>
    </source>
</evidence>
<organism evidence="9 10">
    <name type="scientific">Cohnella nanjingensis</name>
    <dbReference type="NCBI Taxonomy" id="1387779"/>
    <lineage>
        <taxon>Bacteria</taxon>
        <taxon>Bacillati</taxon>
        <taxon>Bacillota</taxon>
        <taxon>Bacilli</taxon>
        <taxon>Bacillales</taxon>
        <taxon>Paenibacillaceae</taxon>
        <taxon>Cohnella</taxon>
    </lineage>
</organism>
<evidence type="ECO:0000256" key="7">
    <source>
        <dbReference type="RuleBase" id="RU363032"/>
    </source>
</evidence>
<dbReference type="InterPro" id="IPR035906">
    <property type="entry name" value="MetI-like_sf"/>
</dbReference>
<evidence type="ECO:0000256" key="6">
    <source>
        <dbReference type="ARBA" id="ARBA00023136"/>
    </source>
</evidence>
<dbReference type="EMBL" id="JACJVP010000021">
    <property type="protein sequence ID" value="MBB6671445.1"/>
    <property type="molecule type" value="Genomic_DNA"/>
</dbReference>
<comment type="caution">
    <text evidence="9">The sequence shown here is derived from an EMBL/GenBank/DDBJ whole genome shotgun (WGS) entry which is preliminary data.</text>
</comment>
<keyword evidence="6 7" id="KW-0472">Membrane</keyword>
<evidence type="ECO:0000256" key="5">
    <source>
        <dbReference type="ARBA" id="ARBA00022989"/>
    </source>
</evidence>